<dbReference type="RefSeq" id="WP_058484630.1">
    <property type="nucleotide sequence ID" value="NZ_CAAAII010000012.1"/>
</dbReference>
<dbReference type="InterPro" id="IPR036259">
    <property type="entry name" value="MFS_trans_sf"/>
</dbReference>
<evidence type="ECO:0000256" key="4">
    <source>
        <dbReference type="ARBA" id="ARBA00022692"/>
    </source>
</evidence>
<gene>
    <name evidence="9" type="ORF">Lspi_2713</name>
</gene>
<dbReference type="OrthoDB" id="5368493at2"/>
<keyword evidence="5 7" id="KW-1133">Transmembrane helix</keyword>
<sequence length="452" mass="49910">MNDQAHQKAMILSRLDRIPIWPYSPMILLSVGAGFFFAFFDIVSIGLALPKIEQQFAVSSEMAAWSITSSLVGYILGSFIDSRLADRYGRRIAIYISIFFFSIGSLFCAFSQSITSLIFYRLIAGMGLGAEIAIVSTLMSELSPANYRGQYTSKAVAFGMLGFAVVPFIGLFLVPDYSWGWRALFVAGSVGGIVIAFTRWWVPESPRWLIARGRIEEAEAIVAKAEARARKYLKTDLPTPLVSDIVHPERLSVMKLFQSPYHRRLVFFIVIWFMYYLGNYAWLTLSTTLFVEEGFQLTRSIGFVAISSCGFIVGSLIPITLGDHIERKKFAATVALIWSLVLLLIGWFPTPWVIRICGFTASTTIAAIIPIMYAYTAENFPTGIRATCISVTDGLGHLGGAFCGQVILGIYTLFAPAGFGFPAAFTGMALTGFITAVLLMFGINMTRIPLRI</sequence>
<feature type="transmembrane region" description="Helical" evidence="7">
    <location>
        <begin position="151"/>
        <end position="173"/>
    </location>
</feature>
<keyword evidence="4 7" id="KW-0812">Transmembrane</keyword>
<dbReference type="InterPro" id="IPR011701">
    <property type="entry name" value="MFS"/>
</dbReference>
<feature type="transmembrane region" description="Helical" evidence="7">
    <location>
        <begin position="118"/>
        <end position="139"/>
    </location>
</feature>
<proteinExistence type="inferred from homology"/>
<name>A0A0W0YW07_LEGSP</name>
<accession>A0A0W0YW07</accession>
<evidence type="ECO:0000256" key="2">
    <source>
        <dbReference type="ARBA" id="ARBA00010992"/>
    </source>
</evidence>
<feature type="transmembrane region" description="Helical" evidence="7">
    <location>
        <begin position="330"/>
        <end position="347"/>
    </location>
</feature>
<dbReference type="GO" id="GO:0022857">
    <property type="term" value="F:transmembrane transporter activity"/>
    <property type="evidence" value="ECO:0007669"/>
    <property type="project" value="InterPro"/>
</dbReference>
<dbReference type="Pfam" id="PF07690">
    <property type="entry name" value="MFS_1"/>
    <property type="match status" value="1"/>
</dbReference>
<dbReference type="PROSITE" id="PS50850">
    <property type="entry name" value="MFS"/>
    <property type="match status" value="1"/>
</dbReference>
<feature type="transmembrane region" description="Helical" evidence="7">
    <location>
        <begin position="265"/>
        <end position="285"/>
    </location>
</feature>
<evidence type="ECO:0000313" key="10">
    <source>
        <dbReference type="Proteomes" id="UP000054877"/>
    </source>
</evidence>
<keyword evidence="6 7" id="KW-0472">Membrane</keyword>
<feature type="domain" description="Major facilitator superfamily (MFS) profile" evidence="8">
    <location>
        <begin position="27"/>
        <end position="447"/>
    </location>
</feature>
<organism evidence="9 10">
    <name type="scientific">Legionella spiritensis</name>
    <dbReference type="NCBI Taxonomy" id="452"/>
    <lineage>
        <taxon>Bacteria</taxon>
        <taxon>Pseudomonadati</taxon>
        <taxon>Pseudomonadota</taxon>
        <taxon>Gammaproteobacteria</taxon>
        <taxon>Legionellales</taxon>
        <taxon>Legionellaceae</taxon>
        <taxon>Legionella</taxon>
    </lineage>
</organism>
<dbReference type="InterPro" id="IPR020846">
    <property type="entry name" value="MFS_dom"/>
</dbReference>
<feature type="transmembrane region" description="Helical" evidence="7">
    <location>
        <begin position="420"/>
        <end position="443"/>
    </location>
</feature>
<keyword evidence="3" id="KW-0813">Transport</keyword>
<dbReference type="GO" id="GO:0016020">
    <property type="term" value="C:membrane"/>
    <property type="evidence" value="ECO:0007669"/>
    <property type="project" value="UniProtKB-SubCell"/>
</dbReference>
<evidence type="ECO:0000256" key="6">
    <source>
        <dbReference type="ARBA" id="ARBA00023136"/>
    </source>
</evidence>
<dbReference type="InterPro" id="IPR005829">
    <property type="entry name" value="Sugar_transporter_CS"/>
</dbReference>
<evidence type="ECO:0000313" key="9">
    <source>
        <dbReference type="EMBL" id="KTD61093.1"/>
    </source>
</evidence>
<evidence type="ECO:0000256" key="7">
    <source>
        <dbReference type="SAM" id="Phobius"/>
    </source>
</evidence>
<keyword evidence="10" id="KW-1185">Reference proteome</keyword>
<feature type="transmembrane region" description="Helical" evidence="7">
    <location>
        <begin position="353"/>
        <end position="375"/>
    </location>
</feature>
<dbReference type="Proteomes" id="UP000054877">
    <property type="component" value="Unassembled WGS sequence"/>
</dbReference>
<dbReference type="Gene3D" id="1.20.1250.20">
    <property type="entry name" value="MFS general substrate transporter like domains"/>
    <property type="match status" value="1"/>
</dbReference>
<protein>
    <submittedName>
        <fullName evidence="9">Major facilitator superfamily transporter</fullName>
    </submittedName>
</protein>
<dbReference type="CDD" id="cd17316">
    <property type="entry name" value="MFS_SV2_like"/>
    <property type="match status" value="1"/>
</dbReference>
<dbReference type="EMBL" id="LNYX01000034">
    <property type="protein sequence ID" value="KTD61093.1"/>
    <property type="molecule type" value="Genomic_DNA"/>
</dbReference>
<dbReference type="PANTHER" id="PTHR23511">
    <property type="entry name" value="SYNAPTIC VESICLE GLYCOPROTEIN 2"/>
    <property type="match status" value="1"/>
</dbReference>
<evidence type="ECO:0000256" key="1">
    <source>
        <dbReference type="ARBA" id="ARBA00004141"/>
    </source>
</evidence>
<dbReference type="STRING" id="452.Lspi_2713"/>
<evidence type="ECO:0000256" key="3">
    <source>
        <dbReference type="ARBA" id="ARBA00022448"/>
    </source>
</evidence>
<reference evidence="9 10" key="1">
    <citation type="submission" date="2015-11" db="EMBL/GenBank/DDBJ databases">
        <title>Genomic analysis of 38 Legionella species identifies large and diverse effector repertoires.</title>
        <authorList>
            <person name="Burstein D."/>
            <person name="Amaro F."/>
            <person name="Zusman T."/>
            <person name="Lifshitz Z."/>
            <person name="Cohen O."/>
            <person name="Gilbert J.A."/>
            <person name="Pupko T."/>
            <person name="Shuman H.A."/>
            <person name="Segal G."/>
        </authorList>
    </citation>
    <scope>NUCLEOTIDE SEQUENCE [LARGE SCALE GENOMIC DNA]</scope>
    <source>
        <strain evidence="9 10">Mt.St.Helens-9</strain>
    </source>
</reference>
<feature type="transmembrane region" description="Helical" evidence="7">
    <location>
        <begin position="297"/>
        <end position="318"/>
    </location>
</feature>
<feature type="transmembrane region" description="Helical" evidence="7">
    <location>
        <begin position="62"/>
        <end position="80"/>
    </location>
</feature>
<feature type="transmembrane region" description="Helical" evidence="7">
    <location>
        <begin position="395"/>
        <end position="414"/>
    </location>
</feature>
<dbReference type="SUPFAM" id="SSF103473">
    <property type="entry name" value="MFS general substrate transporter"/>
    <property type="match status" value="1"/>
</dbReference>
<dbReference type="PATRIC" id="fig|452.5.peg.3003"/>
<dbReference type="PANTHER" id="PTHR23511:SF34">
    <property type="entry name" value="SYNAPTIC VESICLE GLYCOPROTEIN 2"/>
    <property type="match status" value="1"/>
</dbReference>
<dbReference type="AlphaFoldDB" id="A0A0W0YW07"/>
<comment type="caution">
    <text evidence="9">The sequence shown here is derived from an EMBL/GenBank/DDBJ whole genome shotgun (WGS) entry which is preliminary data.</text>
</comment>
<evidence type="ECO:0000256" key="5">
    <source>
        <dbReference type="ARBA" id="ARBA00022989"/>
    </source>
</evidence>
<comment type="subcellular location">
    <subcellularLocation>
        <location evidence="1">Membrane</location>
        <topology evidence="1">Multi-pass membrane protein</topology>
    </subcellularLocation>
</comment>
<evidence type="ECO:0000259" key="8">
    <source>
        <dbReference type="PROSITE" id="PS50850"/>
    </source>
</evidence>
<dbReference type="PROSITE" id="PS00217">
    <property type="entry name" value="SUGAR_TRANSPORT_2"/>
    <property type="match status" value="1"/>
</dbReference>
<feature type="transmembrane region" description="Helical" evidence="7">
    <location>
        <begin position="20"/>
        <end position="42"/>
    </location>
</feature>
<comment type="similarity">
    <text evidence="2">Belongs to the major facilitator superfamily. Sugar transporter (TC 2.A.1.1) family.</text>
</comment>
<feature type="transmembrane region" description="Helical" evidence="7">
    <location>
        <begin position="179"/>
        <end position="202"/>
    </location>
</feature>
<feature type="transmembrane region" description="Helical" evidence="7">
    <location>
        <begin position="92"/>
        <end position="112"/>
    </location>
</feature>